<evidence type="ECO:0000313" key="12">
    <source>
        <dbReference type="Proteomes" id="UP000231932"/>
    </source>
</evidence>
<dbReference type="InterPro" id="IPR000749">
    <property type="entry name" value="ATP-guanido_PTrfase"/>
</dbReference>
<keyword evidence="12" id="KW-1185">Reference proteome</keyword>
<reference evidence="11 13" key="3">
    <citation type="submission" date="2020-04" db="EMBL/GenBank/DDBJ databases">
        <authorList>
            <person name="Hogendoorn C."/>
        </authorList>
    </citation>
    <scope>NUCLEOTIDE SEQUENCE [LARGE SCALE GENOMIC DNA]</scope>
    <source>
        <strain evidence="11">COOX1</strain>
    </source>
</reference>
<dbReference type="GO" id="GO:1990424">
    <property type="term" value="F:protein arginine kinase activity"/>
    <property type="evidence" value="ECO:0007669"/>
    <property type="project" value="UniProtKB-EC"/>
</dbReference>
<feature type="domain" description="Phosphagen kinase C-terminal" evidence="9">
    <location>
        <begin position="24"/>
        <end position="255"/>
    </location>
</feature>
<feature type="binding site" evidence="6 7">
    <location>
        <begin position="208"/>
        <end position="213"/>
    </location>
    <ligand>
        <name>ATP</name>
        <dbReference type="ChEBI" id="CHEBI:30616"/>
    </ligand>
</feature>
<dbReference type="GO" id="GO:0004111">
    <property type="term" value="F:creatine kinase activity"/>
    <property type="evidence" value="ECO:0007669"/>
    <property type="project" value="InterPro"/>
</dbReference>
<evidence type="ECO:0000259" key="9">
    <source>
        <dbReference type="PROSITE" id="PS51510"/>
    </source>
</evidence>
<dbReference type="GO" id="GO:0005615">
    <property type="term" value="C:extracellular space"/>
    <property type="evidence" value="ECO:0007669"/>
    <property type="project" value="TreeGrafter"/>
</dbReference>
<evidence type="ECO:0000313" key="10">
    <source>
        <dbReference type="EMBL" id="ATY83666.1"/>
    </source>
</evidence>
<dbReference type="EMBL" id="LR792683">
    <property type="protein sequence ID" value="CAB3389868.1"/>
    <property type="molecule type" value="Genomic_DNA"/>
</dbReference>
<evidence type="ECO:0000256" key="4">
    <source>
        <dbReference type="ARBA" id="ARBA00022840"/>
    </source>
</evidence>
<dbReference type="PANTHER" id="PTHR11547">
    <property type="entry name" value="ARGININE OR CREATINE KINASE"/>
    <property type="match status" value="1"/>
</dbReference>
<dbReference type="InterPro" id="IPR014746">
    <property type="entry name" value="Gln_synth/guanido_kin_cat_dom"/>
</dbReference>
<evidence type="ECO:0000256" key="7">
    <source>
        <dbReference type="PROSITE-ProRule" id="PRU00843"/>
    </source>
</evidence>
<dbReference type="Proteomes" id="UP000502196">
    <property type="component" value="Chromosome"/>
</dbReference>
<dbReference type="NCBIfam" id="NF002195">
    <property type="entry name" value="PRK01059.1-5"/>
    <property type="match status" value="1"/>
</dbReference>
<dbReference type="GO" id="GO:0046314">
    <property type="term" value="P:phosphocreatine biosynthetic process"/>
    <property type="evidence" value="ECO:0007669"/>
    <property type="project" value="InterPro"/>
</dbReference>
<dbReference type="InterPro" id="IPR023660">
    <property type="entry name" value="Arg_Kinase"/>
</dbReference>
<dbReference type="EC" id="2.7.14.1" evidence="6"/>
<evidence type="ECO:0000256" key="1">
    <source>
        <dbReference type="ARBA" id="ARBA00022679"/>
    </source>
</evidence>
<dbReference type="PROSITE" id="PS00112">
    <property type="entry name" value="PHOSPHAGEN_KINASE"/>
    <property type="match status" value="1"/>
</dbReference>
<evidence type="ECO:0000256" key="8">
    <source>
        <dbReference type="RuleBase" id="RU000505"/>
    </source>
</evidence>
<organism evidence="10 12">
    <name type="scientific">Kyrpidia spormannii</name>
    <dbReference type="NCBI Taxonomy" id="2055160"/>
    <lineage>
        <taxon>Bacteria</taxon>
        <taxon>Bacillati</taxon>
        <taxon>Bacillota</taxon>
        <taxon>Bacilli</taxon>
        <taxon>Bacillales</taxon>
        <taxon>Alicyclobacillaceae</taxon>
        <taxon>Kyrpidia</taxon>
    </lineage>
</organism>
<comment type="similarity">
    <text evidence="6 7 8">Belongs to the ATP:guanido phosphotransferase family.</text>
</comment>
<comment type="activity regulation">
    <text evidence="6">Appears to be allosterically activated by the binding of pArg-containing polypeptides to the pArg-binding pocket localized in the C-terminal domain of McsB.</text>
</comment>
<name>A0A2K8N2A2_9BACL</name>
<dbReference type="PANTHER" id="PTHR11547:SF38">
    <property type="entry name" value="ARGININE KINASE 1-RELATED"/>
    <property type="match status" value="1"/>
</dbReference>
<dbReference type="FunFam" id="3.30.590.10:FF:000007">
    <property type="entry name" value="Protein-arginine kinase"/>
    <property type="match status" value="1"/>
</dbReference>
<feature type="short sequence motif" description="RDXXRA motif of the pArg binding pocket involved in allosteric regulation" evidence="6">
    <location>
        <begin position="338"/>
        <end position="343"/>
    </location>
</feature>
<dbReference type="InterPro" id="IPR022414">
    <property type="entry name" value="ATP-guanido_PTrfase_cat"/>
</dbReference>
<evidence type="ECO:0000256" key="3">
    <source>
        <dbReference type="ARBA" id="ARBA00022777"/>
    </source>
</evidence>
<evidence type="ECO:0000256" key="6">
    <source>
        <dbReference type="HAMAP-Rule" id="MF_00602"/>
    </source>
</evidence>
<evidence type="ECO:0000256" key="5">
    <source>
        <dbReference type="ARBA" id="ARBA00051816"/>
    </source>
</evidence>
<dbReference type="RefSeq" id="WP_100666524.1">
    <property type="nucleotide sequence ID" value="NZ_CP024955.1"/>
</dbReference>
<dbReference type="PROSITE" id="PS51510">
    <property type="entry name" value="PHOSPHAGEN_KINASE_C"/>
    <property type="match status" value="1"/>
</dbReference>
<keyword evidence="4 6" id="KW-0067">ATP-binding</keyword>
<dbReference type="Gene3D" id="3.30.590.10">
    <property type="entry name" value="Glutamine synthetase/guanido kinase, catalytic domain"/>
    <property type="match status" value="1"/>
</dbReference>
<dbReference type="EMBL" id="CP024955">
    <property type="protein sequence ID" value="ATY83666.1"/>
    <property type="molecule type" value="Genomic_DNA"/>
</dbReference>
<gene>
    <name evidence="6 11" type="primary">mcsB</name>
    <name evidence="11" type="ORF">COOX1_0132</name>
    <name evidence="10" type="ORF">CVV65_00635</name>
</gene>
<dbReference type="AlphaFoldDB" id="A0A2K8N2A2"/>
<dbReference type="CDD" id="cd07930">
    <property type="entry name" value="bacterial_phosphagen_kinase"/>
    <property type="match status" value="1"/>
</dbReference>
<proteinExistence type="inferred from homology"/>
<feature type="binding site" evidence="6 7">
    <location>
        <position position="92"/>
    </location>
    <ligand>
        <name>ATP</name>
        <dbReference type="ChEBI" id="CHEBI:30616"/>
    </ligand>
</feature>
<reference evidence="12" key="1">
    <citation type="submission" date="2017-11" db="EMBL/GenBank/DDBJ databases">
        <title>Complete Genome Sequence of Kyrpidia sp. Strain EA-1, a thermophilic, hydrogen-oxidizing Bacterium, isolated from the Azores.</title>
        <authorList>
            <person name="Reiner J.E."/>
            <person name="Lapp C.J."/>
            <person name="Bunk B."/>
            <person name="Gescher J."/>
        </authorList>
    </citation>
    <scope>NUCLEOTIDE SEQUENCE [LARGE SCALE GENOMIC DNA]</scope>
    <source>
        <strain evidence="12">EA-1</strain>
    </source>
</reference>
<feature type="binding site" evidence="6 7">
    <location>
        <begin position="177"/>
        <end position="181"/>
    </location>
    <ligand>
        <name>ATP</name>
        <dbReference type="ChEBI" id="CHEBI:30616"/>
    </ligand>
</feature>
<keyword evidence="2 6" id="KW-0547">Nucleotide-binding</keyword>
<dbReference type="KEGG" id="kyr:CVV65_00635"/>
<keyword evidence="3 6" id="KW-0418">Kinase</keyword>
<feature type="binding site" evidence="6 7">
    <location>
        <position position="126"/>
    </location>
    <ligand>
        <name>ATP</name>
        <dbReference type="ChEBI" id="CHEBI:30616"/>
    </ligand>
</feature>
<keyword evidence="1 6" id="KW-0808">Transferase</keyword>
<dbReference type="InterPro" id="IPR022415">
    <property type="entry name" value="ATP-guanido_PTrfase_AS"/>
</dbReference>
<keyword evidence="6" id="KW-0021">Allosteric enzyme</keyword>
<evidence type="ECO:0000313" key="11">
    <source>
        <dbReference type="EMBL" id="CAB3389868.1"/>
    </source>
</evidence>
<dbReference type="NCBIfam" id="NF002194">
    <property type="entry name" value="PRK01059.1-4"/>
    <property type="match status" value="1"/>
</dbReference>
<evidence type="ECO:0000313" key="13">
    <source>
        <dbReference type="Proteomes" id="UP000502196"/>
    </source>
</evidence>
<protein>
    <recommendedName>
        <fullName evidence="6">Protein-arginine kinase</fullName>
        <ecNumber evidence="6">2.7.14.1</ecNumber>
    </recommendedName>
</protein>
<feature type="binding site" evidence="6 7">
    <location>
        <begin position="27"/>
        <end position="31"/>
    </location>
    <ligand>
        <name>ATP</name>
        <dbReference type="ChEBI" id="CHEBI:30616"/>
    </ligand>
</feature>
<evidence type="ECO:0000256" key="2">
    <source>
        <dbReference type="ARBA" id="ARBA00022741"/>
    </source>
</evidence>
<dbReference type="Pfam" id="PF00217">
    <property type="entry name" value="ATP-gua_Ptrans"/>
    <property type="match status" value="1"/>
</dbReference>
<comment type="function">
    <text evidence="6">Catalyzes the specific phosphorylation of arginine residues in proteins.</text>
</comment>
<accession>A0A2K8N2A2</accession>
<dbReference type="Proteomes" id="UP000231932">
    <property type="component" value="Chromosome"/>
</dbReference>
<dbReference type="GO" id="GO:0005524">
    <property type="term" value="F:ATP binding"/>
    <property type="evidence" value="ECO:0007669"/>
    <property type="project" value="UniProtKB-UniRule"/>
</dbReference>
<reference evidence="10" key="2">
    <citation type="journal article" date="2018" name="Genome Announc.">
        <title>Complete Genome Sequence of Kyrpidia sp. Strain EA-1, a Thermophilic Knallgas Bacterium, Isolated from the Azores.</title>
        <authorList>
            <person name="Reiner J.E."/>
            <person name="Lapp C.J."/>
            <person name="Bunk B."/>
            <person name="Sproer C."/>
            <person name="Overmann J."/>
            <person name="Gescher J."/>
        </authorList>
    </citation>
    <scope>NUCLEOTIDE SEQUENCE</scope>
    <source>
        <strain evidence="10">EA-1</strain>
    </source>
</reference>
<comment type="catalytic activity">
    <reaction evidence="5 6">
        <text>L-arginyl-[protein] + ATP = N(omega)-phospho-L-arginyl-[protein] + ADP + H(+)</text>
        <dbReference type="Rhea" id="RHEA:43384"/>
        <dbReference type="Rhea" id="RHEA-COMP:10532"/>
        <dbReference type="Rhea" id="RHEA-COMP:10533"/>
        <dbReference type="ChEBI" id="CHEBI:15378"/>
        <dbReference type="ChEBI" id="CHEBI:29965"/>
        <dbReference type="ChEBI" id="CHEBI:30616"/>
        <dbReference type="ChEBI" id="CHEBI:83226"/>
        <dbReference type="ChEBI" id="CHEBI:456216"/>
        <dbReference type="EC" id="2.7.14.1"/>
    </reaction>
</comment>
<dbReference type="OrthoDB" id="9791353at2"/>
<dbReference type="SUPFAM" id="SSF55931">
    <property type="entry name" value="Glutamine synthetase/guanido kinase"/>
    <property type="match status" value="1"/>
</dbReference>
<dbReference type="HAMAP" id="MF_00602">
    <property type="entry name" value="Prot_Arg_kinase"/>
    <property type="match status" value="1"/>
</dbReference>
<sequence length="355" mass="40553">MSLEDFVHRTSSYWMRADGPEDEMVMSTRVRLARNLADLPFPMLATEGQMDEVLERVNRALRHPSVQDLGHFEMLPMNRVHELDREVLMEKHLISPDLVEHPRRSAVVLRDDETISIMVGEEDHLRIQCLFPGLQLKPAWDMASRVDDALEATLDWAYDEKRGYLTACPTNVGTGMRASVMMHLPALVMTDQIRRVLHAISQVGLAVRGIYGEGTEAVGNLFQVSNQITLGQSEEEIVHNLYGVTRQLIEHERRARQLLLEQNRPELEDRIGRSYGILRYAKRLDSKETMQRLSDVRLGIDLGIITGVPKGILKELMVLTRPALLQTYEGRELSPQERDVHRAALIRERLRALSA</sequence>